<dbReference type="InterPro" id="IPR043594">
    <property type="entry name" value="HMGL"/>
</dbReference>
<evidence type="ECO:0000259" key="4">
    <source>
        <dbReference type="PROSITE" id="PS50991"/>
    </source>
</evidence>
<reference evidence="5" key="1">
    <citation type="journal article" date="2021" name="Front. Microbiol.">
        <title>Comprehensive Comparative Genomics and Phenotyping of Methylobacterium Species.</title>
        <authorList>
            <person name="Alessa O."/>
            <person name="Ogura Y."/>
            <person name="Fujitani Y."/>
            <person name="Takami H."/>
            <person name="Hayashi T."/>
            <person name="Sahin N."/>
            <person name="Tani A."/>
        </authorList>
    </citation>
    <scope>NUCLEOTIDE SEQUENCE</scope>
    <source>
        <strain evidence="5">DSM 17168</strain>
    </source>
</reference>
<comment type="similarity">
    <text evidence="1">Belongs to the HMG-CoA lyase family.</text>
</comment>
<dbReference type="GO" id="GO:0016829">
    <property type="term" value="F:lyase activity"/>
    <property type="evidence" value="ECO:0007669"/>
    <property type="project" value="UniProtKB-KW"/>
</dbReference>
<dbReference type="PANTHER" id="PTHR42738:SF7">
    <property type="entry name" value="HYDROXYMETHYLGLUTARYL-COA LYASE"/>
    <property type="match status" value="1"/>
</dbReference>
<keyword evidence="3 5" id="KW-0456">Lyase</keyword>
<evidence type="ECO:0000256" key="3">
    <source>
        <dbReference type="ARBA" id="ARBA00023239"/>
    </source>
</evidence>
<dbReference type="SUPFAM" id="SSF51569">
    <property type="entry name" value="Aldolase"/>
    <property type="match status" value="1"/>
</dbReference>
<reference evidence="5" key="2">
    <citation type="submission" date="2021-08" db="EMBL/GenBank/DDBJ databases">
        <authorList>
            <person name="Tani A."/>
            <person name="Ola A."/>
            <person name="Ogura Y."/>
            <person name="Katsura K."/>
            <person name="Hayashi T."/>
        </authorList>
    </citation>
    <scope>NUCLEOTIDE SEQUENCE</scope>
    <source>
        <strain evidence="5">DSM 17168</strain>
    </source>
</reference>
<proteinExistence type="inferred from homology"/>
<sequence length="308" mass="32484">MTEAVEIVEVGPRDGFQGIGPFIPTETKLSFLERLVGAGLRRIEIGSFVSASALPQMRDTPEILAACARWPTLRPQVLVPSERRGREAAAAGARDLAYVLSVSDSHNRNNVRRSPSDSADEYARLLDGLPPGTFVRLNLATAFDCPFEGRIGEAQVLALLDRLVPMKPDAEICLCDTTGRADPAQVGALFAAAQARVPQARTWAFHAHDTYGLGLANVHAAYARGVRVFDASFAGLGGCPFAPGATGNVATEDVVWLFERMGVATGIDLSALIPVARDGAAIPGGLPGGRVREALSTNPDACAAARLT</sequence>
<dbReference type="Pfam" id="PF00682">
    <property type="entry name" value="HMGL-like"/>
    <property type="match status" value="1"/>
</dbReference>
<dbReference type="InterPro" id="IPR013785">
    <property type="entry name" value="Aldolase_TIM"/>
</dbReference>
<evidence type="ECO:0000313" key="5">
    <source>
        <dbReference type="EMBL" id="GJE03456.1"/>
    </source>
</evidence>
<comment type="caution">
    <text evidence="5">The sequence shown here is derived from an EMBL/GenBank/DDBJ whole genome shotgun (WGS) entry which is preliminary data.</text>
</comment>
<organism evidence="5 6">
    <name type="scientific">Methylobacterium isbiliense</name>
    <dbReference type="NCBI Taxonomy" id="315478"/>
    <lineage>
        <taxon>Bacteria</taxon>
        <taxon>Pseudomonadati</taxon>
        <taxon>Pseudomonadota</taxon>
        <taxon>Alphaproteobacteria</taxon>
        <taxon>Hyphomicrobiales</taxon>
        <taxon>Methylobacteriaceae</taxon>
        <taxon>Methylobacterium</taxon>
    </lineage>
</organism>
<name>A0ABQ4SP48_9HYPH</name>
<dbReference type="NCBIfam" id="NF004283">
    <property type="entry name" value="PRK05692.1"/>
    <property type="match status" value="1"/>
</dbReference>
<dbReference type="CDD" id="cd07938">
    <property type="entry name" value="DRE_TIM_HMGL"/>
    <property type="match status" value="1"/>
</dbReference>
<evidence type="ECO:0000313" key="6">
    <source>
        <dbReference type="Proteomes" id="UP001055153"/>
    </source>
</evidence>
<dbReference type="EMBL" id="BPQQ01000077">
    <property type="protein sequence ID" value="GJE03456.1"/>
    <property type="molecule type" value="Genomic_DNA"/>
</dbReference>
<dbReference type="RefSeq" id="WP_238240849.1">
    <property type="nucleotide sequence ID" value="NZ_BPQQ01000077.1"/>
</dbReference>
<protein>
    <submittedName>
        <fullName evidence="5">(R)-citramalyl-CoA lyase</fullName>
    </submittedName>
</protein>
<dbReference type="PROSITE" id="PS50991">
    <property type="entry name" value="PYR_CT"/>
    <property type="match status" value="1"/>
</dbReference>
<keyword evidence="2" id="KW-0479">Metal-binding</keyword>
<dbReference type="Gene3D" id="3.20.20.70">
    <property type="entry name" value="Aldolase class I"/>
    <property type="match status" value="1"/>
</dbReference>
<keyword evidence="6" id="KW-1185">Reference proteome</keyword>
<accession>A0ABQ4SP48</accession>
<dbReference type="InterPro" id="IPR000891">
    <property type="entry name" value="PYR_CT"/>
</dbReference>
<dbReference type="Proteomes" id="UP001055153">
    <property type="component" value="Unassembled WGS sequence"/>
</dbReference>
<dbReference type="PANTHER" id="PTHR42738">
    <property type="entry name" value="HYDROXYMETHYLGLUTARYL-COA LYASE"/>
    <property type="match status" value="1"/>
</dbReference>
<evidence type="ECO:0000256" key="1">
    <source>
        <dbReference type="ARBA" id="ARBA00009405"/>
    </source>
</evidence>
<feature type="domain" description="Pyruvate carboxyltransferase" evidence="4">
    <location>
        <begin position="5"/>
        <end position="273"/>
    </location>
</feature>
<evidence type="ECO:0000256" key="2">
    <source>
        <dbReference type="ARBA" id="ARBA00022723"/>
    </source>
</evidence>
<gene>
    <name evidence="5" type="primary">ccl</name>
    <name evidence="5" type="ORF">GMJLKIPL_5411</name>
</gene>